<name>A0A4P6Q9Y2_9ACTN</name>
<evidence type="ECO:0000256" key="1">
    <source>
        <dbReference type="SAM" id="MobiDB-lite"/>
    </source>
</evidence>
<dbReference type="PANTHER" id="PTHR35010:SF2">
    <property type="entry name" value="BLL4672 PROTEIN"/>
    <property type="match status" value="1"/>
</dbReference>
<dbReference type="GO" id="GO:0003677">
    <property type="term" value="F:DNA binding"/>
    <property type="evidence" value="ECO:0007669"/>
    <property type="project" value="InterPro"/>
</dbReference>
<dbReference type="Pfam" id="PF17765">
    <property type="entry name" value="MLTR_LBD"/>
    <property type="match status" value="1"/>
</dbReference>
<evidence type="ECO:0000313" key="3">
    <source>
        <dbReference type="EMBL" id="QBI56491.1"/>
    </source>
</evidence>
<feature type="region of interest" description="Disordered" evidence="1">
    <location>
        <begin position="1"/>
        <end position="31"/>
    </location>
</feature>
<dbReference type="Gene3D" id="3.30.450.180">
    <property type="match status" value="1"/>
</dbReference>
<gene>
    <name evidence="3" type="ORF">EKD16_23725</name>
</gene>
<dbReference type="InterPro" id="IPR010982">
    <property type="entry name" value="Lambda_DNA-bd_dom_sf"/>
</dbReference>
<dbReference type="KEGG" id="strr:EKD16_23725"/>
<sequence length="345" mass="37624">MRLPTGRRAAPGTPLPRPPVAPAGHSPLSGCGIQRAAVPRRTVETRLSGDRWSLAACGARGQHGGVDRSELADFLRHCRTRVSPAAVGLPRGPRRRTPGLRREEVAQLAGMSTDHYTRLEQARGSRPSRQMLAAAARALRLTGDERDHLFHLAGEEPPRDRSATQHVRPGLLLVLDRLTDAPAQVVDDRGDLLAQNALAKALTGDASARPEAERNIIWRYFTDPAARELFPEGDRAHGARAAVADLRAALARRPDDARLAALVRGLRARSAEFAALWETHDVAVRRADTKGFLHPVVGLVEVACEVLLSPEHDQRLVIFTARPGSESHERLELLRVLGLQEPSYG</sequence>
<keyword evidence="4" id="KW-1185">Reference proteome</keyword>
<dbReference type="InterPro" id="IPR041413">
    <property type="entry name" value="MLTR_LBD"/>
</dbReference>
<dbReference type="Proteomes" id="UP000292235">
    <property type="component" value="Chromosome"/>
</dbReference>
<organism evidence="3 4">
    <name type="scientific">Streptomonospora litoralis</name>
    <dbReference type="NCBI Taxonomy" id="2498135"/>
    <lineage>
        <taxon>Bacteria</taxon>
        <taxon>Bacillati</taxon>
        <taxon>Actinomycetota</taxon>
        <taxon>Actinomycetes</taxon>
        <taxon>Streptosporangiales</taxon>
        <taxon>Nocardiopsidaceae</taxon>
        <taxon>Streptomonospora</taxon>
    </lineage>
</organism>
<evidence type="ECO:0000313" key="4">
    <source>
        <dbReference type="Proteomes" id="UP000292235"/>
    </source>
</evidence>
<dbReference type="Pfam" id="PF13560">
    <property type="entry name" value="HTH_31"/>
    <property type="match status" value="1"/>
</dbReference>
<dbReference type="PROSITE" id="PS50943">
    <property type="entry name" value="HTH_CROC1"/>
    <property type="match status" value="1"/>
</dbReference>
<proteinExistence type="predicted"/>
<dbReference type="AlphaFoldDB" id="A0A4P6Q9Y2"/>
<feature type="domain" description="HTH cro/C1-type" evidence="2">
    <location>
        <begin position="99"/>
        <end position="146"/>
    </location>
</feature>
<evidence type="ECO:0000259" key="2">
    <source>
        <dbReference type="PROSITE" id="PS50943"/>
    </source>
</evidence>
<dbReference type="SMART" id="SM00530">
    <property type="entry name" value="HTH_XRE"/>
    <property type="match status" value="1"/>
</dbReference>
<protein>
    <recommendedName>
        <fullName evidence="2">HTH cro/C1-type domain-containing protein</fullName>
    </recommendedName>
</protein>
<reference evidence="3 4" key="1">
    <citation type="submission" date="2019-02" db="EMBL/GenBank/DDBJ databases">
        <authorList>
            <person name="Khodamoradi S."/>
            <person name="Hahnke R.L."/>
            <person name="Kaempfer P."/>
            <person name="Schumann P."/>
            <person name="Rohde M."/>
            <person name="Steinert M."/>
            <person name="Luzhetskyy A."/>
            <person name="Wink J."/>
            <person name="Ruckert C."/>
        </authorList>
    </citation>
    <scope>NUCLEOTIDE SEQUENCE [LARGE SCALE GENOMIC DNA]</scope>
    <source>
        <strain evidence="3 4">M2</strain>
    </source>
</reference>
<dbReference type="PANTHER" id="PTHR35010">
    <property type="entry name" value="BLL4672 PROTEIN-RELATED"/>
    <property type="match status" value="1"/>
</dbReference>
<dbReference type="Gene3D" id="1.10.260.40">
    <property type="entry name" value="lambda repressor-like DNA-binding domains"/>
    <property type="match status" value="1"/>
</dbReference>
<dbReference type="InterPro" id="IPR001387">
    <property type="entry name" value="Cro/C1-type_HTH"/>
</dbReference>
<accession>A0A4P6Q9Y2</accession>
<dbReference type="EMBL" id="CP036455">
    <property type="protein sequence ID" value="QBI56491.1"/>
    <property type="molecule type" value="Genomic_DNA"/>
</dbReference>
<dbReference type="SUPFAM" id="SSF47413">
    <property type="entry name" value="lambda repressor-like DNA-binding domains"/>
    <property type="match status" value="1"/>
</dbReference>